<dbReference type="Proteomes" id="UP001219584">
    <property type="component" value="Chromosome"/>
</dbReference>
<evidence type="ECO:0000313" key="12">
    <source>
        <dbReference type="EMBL" id="WFR78176.1"/>
    </source>
</evidence>
<dbReference type="PROSITE" id="PS00455">
    <property type="entry name" value="AMP_BINDING"/>
    <property type="match status" value="1"/>
</dbReference>
<evidence type="ECO:0000259" key="10">
    <source>
        <dbReference type="PROSITE" id="PS52004"/>
    </source>
</evidence>
<dbReference type="EMBL" id="CP121464">
    <property type="protein sequence ID" value="WFR78176.1"/>
    <property type="molecule type" value="Genomic_DNA"/>
</dbReference>
<dbReference type="InterPro" id="IPR036736">
    <property type="entry name" value="ACP-like_sf"/>
</dbReference>
<dbReference type="InterPro" id="IPR014030">
    <property type="entry name" value="Ketoacyl_synth_N"/>
</dbReference>
<dbReference type="NCBIfam" id="TIGR01733">
    <property type="entry name" value="AA-adenyl-dom"/>
    <property type="match status" value="1"/>
</dbReference>
<sequence length="3187" mass="336895">MNATNLPSPSDIAIVGMACELPGQADTLAGFEHVLMHGIDATSALPAERFDSATRDGLAAAARHGGYLQRSPWMFDAGCFGIAPKEAAYMDPQHRLLLECAYHALEDAGLDPAALRGNPCGVFVGVSTSDFGRRMAASGDYNGYLSRGALGSMAAGRLSYHFGLEGPSLVVDTACSSSLVALHQAISALREGRCGMAIVAGVSLILAHDYSADLAAAGMLAADGRCKPFTRHADGFSRGEGVGAIVLLPAADAAARGMRAYAHVLGSAINSDGRSNGITAPSKSAQRRLMEQALHSAGLTPAQVSHIETHGTGTALGDRIELDALGEVFGRRDTPLFLGAAKANIAHCEGAAGIAGIIKMALSLHRRRIAPHCFAHDIDAAVASALPQAVLPAQALAWPGDSRRIGGVSSFGMSGSNAHVLLGEAADAPLAGPEVAAGGPQLLQLSARSTGALQALAQGYAGWLAQPDAPAAAAVCHAALFQRQQWNQARLSVAGNNASELAAQLLRRLDTPLRPRPASARVALVFTGQGSQYTNMARQLYQQNTLFRSLLEPLAARLDHLAGEDTHILDALFAGDAGLRQPSGRERQRSAQLSLFLIEYALAEFWRALGLRPVAVLGHSVGEYAAACVAGVMDFDVAVRMLLARADAMEAACAASDSAMLAVAATPQQLAPLLARICADEPALWIAVRNSAQSVVVAGRATALAQLSQAAADAGLVCTPLATRGAFHTPLMAPAAAQFAAACAAIAPALRAPAAAVRFYSSVDSDDTAALEQGVDQLRYWSEQIQTPVNFADAIARLLADGPDLVLEIGPRAVLTPLTASAARLAGRAIVCLPSLDMRHDDVPTVLRALGSLSEHGALDPRQAMRQFAVQTERPVPAGLPLYPFQREHVQPASWQTSLPALGSAAMVPVPPVAALAIRHELSLDPQAGDSWLQQHVIDGAAVLPGMYYLSSAFSLAQRWLPQAADAAAQQLTLRDLLIHQPLALAADAPAALTVDIGGPDTRQSYQLRYSAPGHARALHAEVRAGWNAMPQPDNADAPGAAAQWDDAAPFYDHYRARGVSYGPLFQRVQASHRVSDSELWGRILPPEAPTASLPLWHAALLDNCLHTLGICAGDPQQAYVPVSVGSAWFDASAAWNASILCQAVLRPAPAGFLDGELRLYSGQGRCIGVLSEVSCAALGAAAMPAALPLHAVDWVAYTAPAGLPARPAAGEQWLLAAAANSSLPAACVQWLAEADVHTRHAQWDADGKLHGAESATAPLRTILVLLDPAHPQPADAAALAHWVRNWRETLQVLLDRQPGQPLQLCLADVAAHADGEAAHTRRALAQGLATNLRSELPALDVSWLDSDADGAAIAAAACAVRAQPAGLADGGIAASLWRLRAGILAQRRTLRVAQPTAPDQPCCRAEGTYWISGVFGGIGRHLAEHLVRHAGCRSLVLVTRAAPTEEQQAWLAQLATQGVALQLLLADLNDTASASAALEACGAPMHGLFHLAGSLDDRPIGDIDAAQLQQVLGAKLGGAWLLHRHAARHAELDYFVLFSSLAALLESPGQLAYTAANAGLQLLAAQRRHDGLPATVIDWGPWDGAGMMRGLAQGKRSRALRQLAPMAPARGCATLAALLAGPERDGHYAVYALAPAAAAGQEQPCASAGANADGDLLAQLIASETGHAASTLDEQATLEQLGLDSVGLIRIRSELQSQLGHSIPVALLLAGGTLAELRQRLAGLQPAAAAQAPETVPDAGPATPRIPLSPGQFSLWYEQQRQDAGNAYQCAIGWRIDGTGLDMAALQARWEALIAAHELLRATVDGDDQETGPAYVVHAPATVQAANAIRQQPVQDEAAALAHIADMLAMAPSLHDSFATRVTLLRAHDGTGYLVLSSNHVLMDASAMFYVGQQLAGALCGLAPADSPGPVAQYRDFAASQRQLGADAVARAADHIAPQLLAQDDSLLRLDLPYERTPAPSAAGDSVAIPLSAEAMQRLRALPASRRASVCLAAWLLLLARYSGQQRVLTGVAFNGRTQQRWRHTVGHFVNVLPLVLDIDENGNSTALERSVSGALFDLLEFQDIPLAQLMRDERLKAAVQGHDPLQSYFNFFDATEMHLEAGAARLTPLTIPQQLAQFDLSLWITQYQGHWDMLLKFRCSAFSQPAMARMAAHYAALLAQLAAGSDDAVAHLSMLSAAEQHCLLGGQGPGTAPLAAATPAGARALPVYQQFLLQAERHPSAVALEWDAHSLSYAQLRHHVQQLASQLAALGIGKEHTVGLMMPRAACPESVIAILALWQCGAAYVALDLQHPPQRSLYMLQTARCALLLTAGERPGTEMQALLRAQAQLGVLEIVLGQALSVQVRQAVVVPPAERLEPNSPYADGGGDLAYVLYTSGSTGMPKGVLVEHAGLSERLAWMAEYFSFGPGDKFLQGTVLTFDISVPEYCLPLICGGTVVLLPHGAAGSAHVAACQAHGVTMMSTVPSLLNLLVTELAACHSLRHVISVGEALMRPVVEQWLASGTATVLHNLYGPTEATIYATFHACRALPHGSGALIGKPCPGVNCWVLDKLGRPVPAGVAGELYLGDSGVARGYIGTVRQPDPFYGNPQQTPQRRIYRTGDIVRWTAEGELDYIGRNDFRVKLRGQLIELGEIEHALLAQPGVQHACALVMEIGQPGATTRQIMAAVIARTQADAALLQRLRQRLPEYMLPSQLFQFDAFPLNSSGKVDRAALSALLTQRLAQQREQRLPATAAALTPLQQRICALWQELLQVPVVDVDENFFQLGGDSLVLTRMVLAVERTLGLRIQFGRFVSNPTINGLLAADAAEGTAPPRRAYEADLERMGDLPPFPAGATPGKAVMLTGASGHLGMHLLHALLNESSASIVLPLRGDDGMARLAARYRRLFHADLPSQRLSVLQADLALPSLGMSAADYAACRASVGQVIHAAAHVNHAADYGSMRDGNVGATRNVLLFAAQAGAAHVHHMSTQFTELADLPEAPLAASSLEAIASGYEQSKLAAELQVTQAMALGYPATVYRLPLMFDDSDTRLYTQNHFVALAVKCLQMDAYPDLPMPVTLLPTALVASYVARRSKLCTAPGVRNLSLGPLAFDTLAAALRPTLQATPAARWVERSRQETAEDDPFFRLLPLYADLGEPQPAQAASRQVANDEFLRELAQLELREVRDAATLHNFAVSSLRRLAQATD</sequence>
<dbReference type="Pfam" id="PF07993">
    <property type="entry name" value="NAD_binding_4"/>
    <property type="match status" value="1"/>
</dbReference>
<dbReference type="SMART" id="SM00825">
    <property type="entry name" value="PKS_KS"/>
    <property type="match status" value="1"/>
</dbReference>
<dbReference type="PROSITE" id="PS50075">
    <property type="entry name" value="CARRIER"/>
    <property type="match status" value="2"/>
</dbReference>
<dbReference type="InterPro" id="IPR013968">
    <property type="entry name" value="PKS_KR"/>
</dbReference>
<dbReference type="RefSeq" id="WP_278316510.1">
    <property type="nucleotide sequence ID" value="NZ_CP121464.1"/>
</dbReference>
<feature type="domain" description="Carrier" evidence="9">
    <location>
        <begin position="1649"/>
        <end position="1726"/>
    </location>
</feature>
<dbReference type="InterPro" id="IPR016039">
    <property type="entry name" value="Thiolase-like"/>
</dbReference>
<dbReference type="InterPro" id="IPR001227">
    <property type="entry name" value="Ac_transferase_dom_sf"/>
</dbReference>
<dbReference type="InterPro" id="IPR000873">
    <property type="entry name" value="AMP-dep_synth/lig_dom"/>
</dbReference>
<dbReference type="PROSITE" id="PS00606">
    <property type="entry name" value="KS3_1"/>
    <property type="match status" value="1"/>
</dbReference>
<evidence type="ECO:0000313" key="13">
    <source>
        <dbReference type="Proteomes" id="UP001219584"/>
    </source>
</evidence>
<dbReference type="InterPro" id="IPR036291">
    <property type="entry name" value="NAD(P)-bd_dom_sf"/>
</dbReference>
<feature type="domain" description="Carrier" evidence="9">
    <location>
        <begin position="2736"/>
        <end position="2811"/>
    </location>
</feature>
<dbReference type="SUPFAM" id="SSF55048">
    <property type="entry name" value="Probable ACP-binding domain of malonyl-CoA ACP transacylase"/>
    <property type="match status" value="1"/>
</dbReference>
<dbReference type="Pfam" id="PF00668">
    <property type="entry name" value="Condensation"/>
    <property type="match status" value="1"/>
</dbReference>
<dbReference type="InterPro" id="IPR006162">
    <property type="entry name" value="Ppantetheine_attach_site"/>
</dbReference>
<dbReference type="Pfam" id="PF00698">
    <property type="entry name" value="Acyl_transf_1"/>
    <property type="match status" value="1"/>
</dbReference>
<keyword evidence="3" id="KW-0597">Phosphoprotein</keyword>
<dbReference type="SMART" id="SM00823">
    <property type="entry name" value="PKS_PP"/>
    <property type="match status" value="2"/>
</dbReference>
<dbReference type="Pfam" id="PF00109">
    <property type="entry name" value="ketoacyl-synt"/>
    <property type="match status" value="1"/>
</dbReference>
<evidence type="ECO:0000256" key="8">
    <source>
        <dbReference type="PROSITE-ProRule" id="PRU01363"/>
    </source>
</evidence>
<dbReference type="InterPro" id="IPR049900">
    <property type="entry name" value="PKS_mFAS_DH"/>
</dbReference>
<dbReference type="InterPro" id="IPR032821">
    <property type="entry name" value="PKS_assoc"/>
</dbReference>
<dbReference type="PROSITE" id="PS52019">
    <property type="entry name" value="PKS_MFAS_DH"/>
    <property type="match status" value="1"/>
</dbReference>
<dbReference type="Pfam" id="PF00501">
    <property type="entry name" value="AMP-binding"/>
    <property type="match status" value="1"/>
</dbReference>
<dbReference type="InterPro" id="IPR045851">
    <property type="entry name" value="AMP-bd_C_sf"/>
</dbReference>
<dbReference type="InterPro" id="IPR014043">
    <property type="entry name" value="Acyl_transferase_dom"/>
</dbReference>
<dbReference type="SMART" id="SM00822">
    <property type="entry name" value="PKS_KR"/>
    <property type="match status" value="1"/>
</dbReference>
<dbReference type="InterPro" id="IPR018201">
    <property type="entry name" value="Ketoacyl_synth_AS"/>
</dbReference>
<dbReference type="InterPro" id="IPR013120">
    <property type="entry name" value="FAR_NAD-bd"/>
</dbReference>
<dbReference type="Gene3D" id="3.40.50.12780">
    <property type="entry name" value="N-terminal domain of ligase-like"/>
    <property type="match status" value="1"/>
</dbReference>
<keyword evidence="2" id="KW-0596">Phosphopantetheine</keyword>
<dbReference type="SUPFAM" id="SSF51735">
    <property type="entry name" value="NAD(P)-binding Rossmann-fold domains"/>
    <property type="match status" value="2"/>
</dbReference>
<dbReference type="InterPro" id="IPR049551">
    <property type="entry name" value="PKS_DH_C"/>
</dbReference>
<keyword evidence="13" id="KW-1185">Reference proteome</keyword>
<gene>
    <name evidence="12" type="ORF">P9875_21040</name>
</gene>
<dbReference type="Pfam" id="PF02801">
    <property type="entry name" value="Ketoacyl-synt_C"/>
    <property type="match status" value="1"/>
</dbReference>
<dbReference type="InterPro" id="IPR023213">
    <property type="entry name" value="CAT-like_dom_sf"/>
</dbReference>
<dbReference type="PROSITE" id="PS00012">
    <property type="entry name" value="PHOSPHOPANTETHEINE"/>
    <property type="match status" value="1"/>
</dbReference>
<keyword evidence="4" id="KW-0436">Ligase</keyword>
<feature type="region of interest" description="C-terminal hotdog fold" evidence="8">
    <location>
        <begin position="1043"/>
        <end position="1185"/>
    </location>
</feature>
<dbReference type="PROSITE" id="PS52004">
    <property type="entry name" value="KS3_2"/>
    <property type="match status" value="1"/>
</dbReference>
<feature type="region of interest" description="N-terminal hotdog fold" evidence="8">
    <location>
        <begin position="899"/>
        <end position="1032"/>
    </location>
</feature>
<dbReference type="InterPro" id="IPR020806">
    <property type="entry name" value="PKS_PP-bd"/>
</dbReference>
<dbReference type="Pfam" id="PF14765">
    <property type="entry name" value="PS-DH"/>
    <property type="match status" value="1"/>
</dbReference>
<evidence type="ECO:0000256" key="3">
    <source>
        <dbReference type="ARBA" id="ARBA00022553"/>
    </source>
</evidence>
<name>A0ABY8HZW4_9BURK</name>
<dbReference type="InterPro" id="IPR042104">
    <property type="entry name" value="PKS_dehydratase_sf"/>
</dbReference>
<dbReference type="InterPro" id="IPR010071">
    <property type="entry name" value="AA_adenyl_dom"/>
</dbReference>
<dbReference type="Pfam" id="PF00550">
    <property type="entry name" value="PP-binding"/>
    <property type="match status" value="2"/>
</dbReference>
<dbReference type="Gene3D" id="3.30.70.3290">
    <property type="match status" value="1"/>
</dbReference>
<feature type="domain" description="Ketosynthase family 3 (KS3)" evidence="10">
    <location>
        <begin position="9"/>
        <end position="424"/>
    </location>
</feature>
<protein>
    <submittedName>
        <fullName evidence="12">Amino acid adenylation domain-containing protein</fullName>
    </submittedName>
</protein>
<dbReference type="Gene3D" id="3.40.366.10">
    <property type="entry name" value="Malonyl-Coenzyme A Acyl Carrier Protein, domain 2"/>
    <property type="match status" value="1"/>
</dbReference>
<dbReference type="Gene3D" id="3.30.559.10">
    <property type="entry name" value="Chloramphenicol acetyltransferase-like domain"/>
    <property type="match status" value="1"/>
</dbReference>
<dbReference type="Gene3D" id="3.10.129.110">
    <property type="entry name" value="Polyketide synthase dehydratase"/>
    <property type="match status" value="1"/>
</dbReference>
<reference evidence="12 13" key="1">
    <citation type="submission" date="2023-04" db="EMBL/GenBank/DDBJ databases">
        <title>Nanopore sequencing of Janthinobacterium from water.</title>
        <authorList>
            <person name="Ciuchcinski K."/>
            <person name="Rokowska A."/>
            <person name="Dziewit L."/>
        </authorList>
    </citation>
    <scope>NUCLEOTIDE SEQUENCE [LARGE SCALE GENOMIC DNA]</scope>
    <source>
        <strain evidence="12 13">DEMB2</strain>
    </source>
</reference>
<dbReference type="PANTHER" id="PTHR43775:SF37">
    <property type="entry name" value="SI:DKEY-61P9.11"/>
    <property type="match status" value="1"/>
</dbReference>
<dbReference type="InterPro" id="IPR020807">
    <property type="entry name" value="PKS_DH"/>
</dbReference>
<dbReference type="SMART" id="SM00827">
    <property type="entry name" value="PKS_AT"/>
    <property type="match status" value="1"/>
</dbReference>
<feature type="active site" description="Proton acceptor; for dehydratase activity" evidence="8">
    <location>
        <position position="936"/>
    </location>
</feature>
<dbReference type="InterPro" id="IPR025110">
    <property type="entry name" value="AMP-bd_C"/>
</dbReference>
<comment type="cofactor">
    <cofactor evidence="1">
        <name>pantetheine 4'-phosphate</name>
        <dbReference type="ChEBI" id="CHEBI:47942"/>
    </cofactor>
</comment>
<dbReference type="Gene3D" id="3.40.47.10">
    <property type="match status" value="1"/>
</dbReference>
<evidence type="ECO:0000256" key="4">
    <source>
        <dbReference type="ARBA" id="ARBA00022598"/>
    </source>
</evidence>
<dbReference type="InterPro" id="IPR001242">
    <property type="entry name" value="Condensation_dom"/>
</dbReference>
<dbReference type="SUPFAM" id="SSF47336">
    <property type="entry name" value="ACP-like"/>
    <property type="match status" value="2"/>
</dbReference>
<dbReference type="InterPro" id="IPR042099">
    <property type="entry name" value="ANL_N_sf"/>
</dbReference>
<evidence type="ECO:0000259" key="11">
    <source>
        <dbReference type="PROSITE" id="PS52019"/>
    </source>
</evidence>
<dbReference type="InterPro" id="IPR016035">
    <property type="entry name" value="Acyl_Trfase/lysoPLipase"/>
</dbReference>
<evidence type="ECO:0000256" key="6">
    <source>
        <dbReference type="ARBA" id="ARBA00022737"/>
    </source>
</evidence>
<dbReference type="Pfam" id="PF08659">
    <property type="entry name" value="KR"/>
    <property type="match status" value="1"/>
</dbReference>
<proteinExistence type="inferred from homology"/>
<dbReference type="SUPFAM" id="SSF53901">
    <property type="entry name" value="Thiolase-like"/>
    <property type="match status" value="1"/>
</dbReference>
<dbReference type="CDD" id="cd00833">
    <property type="entry name" value="PKS"/>
    <property type="match status" value="1"/>
</dbReference>
<dbReference type="InterPro" id="IPR020845">
    <property type="entry name" value="AMP-binding_CS"/>
</dbReference>
<dbReference type="InterPro" id="IPR050091">
    <property type="entry name" value="PKS_NRPS_Biosynth_Enz"/>
</dbReference>
<accession>A0ABY8HZW4</accession>
<evidence type="ECO:0000259" key="9">
    <source>
        <dbReference type="PROSITE" id="PS50075"/>
    </source>
</evidence>
<dbReference type="Pfam" id="PF13193">
    <property type="entry name" value="AMP-binding_C"/>
    <property type="match status" value="1"/>
</dbReference>
<dbReference type="InterPro" id="IPR014031">
    <property type="entry name" value="Ketoacyl_synth_C"/>
</dbReference>
<keyword evidence="5" id="KW-0808">Transferase</keyword>
<dbReference type="PANTHER" id="PTHR43775">
    <property type="entry name" value="FATTY ACID SYNTHASE"/>
    <property type="match status" value="1"/>
</dbReference>
<dbReference type="Pfam" id="PF16197">
    <property type="entry name" value="KAsynt_C_assoc"/>
    <property type="match status" value="1"/>
</dbReference>
<dbReference type="Gene3D" id="3.30.559.30">
    <property type="entry name" value="Nonribosomal peptide synthetase, condensation domain"/>
    <property type="match status" value="1"/>
</dbReference>
<feature type="active site" description="Proton donor; for dehydratase activity" evidence="8">
    <location>
        <position position="1103"/>
    </location>
</feature>
<organism evidence="12 13">
    <name type="scientific">Janthinobacterium rivuli</name>
    <dbReference type="NCBI Taxonomy" id="2751478"/>
    <lineage>
        <taxon>Bacteria</taxon>
        <taxon>Pseudomonadati</taxon>
        <taxon>Pseudomonadota</taxon>
        <taxon>Betaproteobacteria</taxon>
        <taxon>Burkholderiales</taxon>
        <taxon>Oxalobacteraceae</taxon>
        <taxon>Janthinobacterium</taxon>
    </lineage>
</organism>
<evidence type="ECO:0000256" key="7">
    <source>
        <dbReference type="ARBA" id="ARBA00029443"/>
    </source>
</evidence>
<dbReference type="Gene3D" id="1.10.1200.10">
    <property type="entry name" value="ACP-like"/>
    <property type="match status" value="2"/>
</dbReference>
<keyword evidence="6" id="KW-0677">Repeat</keyword>
<dbReference type="InterPro" id="IPR016036">
    <property type="entry name" value="Malonyl_transacylase_ACP-bd"/>
</dbReference>
<feature type="domain" description="PKS/mFAS DH" evidence="11">
    <location>
        <begin position="899"/>
        <end position="1185"/>
    </location>
</feature>
<dbReference type="SUPFAM" id="SSF52777">
    <property type="entry name" value="CoA-dependent acyltransferases"/>
    <property type="match status" value="2"/>
</dbReference>
<evidence type="ECO:0000256" key="2">
    <source>
        <dbReference type="ARBA" id="ARBA00022450"/>
    </source>
</evidence>
<dbReference type="Gene3D" id="3.30.300.30">
    <property type="match status" value="1"/>
</dbReference>
<dbReference type="InterPro" id="IPR020841">
    <property type="entry name" value="PKS_Beta-ketoAc_synthase_dom"/>
</dbReference>
<evidence type="ECO:0000256" key="5">
    <source>
        <dbReference type="ARBA" id="ARBA00022679"/>
    </source>
</evidence>
<dbReference type="Pfam" id="PF21089">
    <property type="entry name" value="PKS_DH_N"/>
    <property type="match status" value="1"/>
</dbReference>
<dbReference type="InterPro" id="IPR049552">
    <property type="entry name" value="PKS_DH_N"/>
</dbReference>
<comment type="similarity">
    <text evidence="7">In the C-terminal section; belongs to the NRP synthetase family.</text>
</comment>
<dbReference type="CDD" id="cd05930">
    <property type="entry name" value="A_NRPS"/>
    <property type="match status" value="1"/>
</dbReference>
<dbReference type="InterPro" id="IPR009081">
    <property type="entry name" value="PP-bd_ACP"/>
</dbReference>
<dbReference type="SUPFAM" id="SSF52151">
    <property type="entry name" value="FabD/lysophospholipase-like"/>
    <property type="match status" value="1"/>
</dbReference>
<evidence type="ECO:0000256" key="1">
    <source>
        <dbReference type="ARBA" id="ARBA00001957"/>
    </source>
</evidence>
<dbReference type="Gene3D" id="3.40.50.720">
    <property type="entry name" value="NAD(P)-binding Rossmann-like Domain"/>
    <property type="match status" value="2"/>
</dbReference>
<dbReference type="SMART" id="SM00826">
    <property type="entry name" value="PKS_DH"/>
    <property type="match status" value="1"/>
</dbReference>
<dbReference type="SUPFAM" id="SSF56801">
    <property type="entry name" value="Acetyl-CoA synthetase-like"/>
    <property type="match status" value="1"/>
</dbReference>
<dbReference type="InterPro" id="IPR057326">
    <property type="entry name" value="KR_dom"/>
</dbReference>